<dbReference type="Gene3D" id="2.30.90.10">
    <property type="entry name" value="Heparin-binding Growth Factor, Midkine, Chain A- C-terminal Domain"/>
    <property type="match status" value="2"/>
</dbReference>
<feature type="domain" description="Pleiotrophin/Midkine C-terminal" evidence="1">
    <location>
        <begin position="99"/>
        <end position="143"/>
    </location>
</feature>
<dbReference type="GO" id="GO:0005576">
    <property type="term" value="C:extracellular region"/>
    <property type="evidence" value="ECO:0007669"/>
    <property type="project" value="TreeGrafter"/>
</dbReference>
<reference evidence="2" key="1">
    <citation type="journal article" date="2012" name="Nature">
        <title>The oyster genome reveals stress adaptation and complexity of shell formation.</title>
        <authorList>
            <person name="Zhang G."/>
            <person name="Fang X."/>
            <person name="Guo X."/>
            <person name="Li L."/>
            <person name="Luo R."/>
            <person name="Xu F."/>
            <person name="Yang P."/>
            <person name="Zhang L."/>
            <person name="Wang X."/>
            <person name="Qi H."/>
            <person name="Xiong Z."/>
            <person name="Que H."/>
            <person name="Xie Y."/>
            <person name="Holland P.W."/>
            <person name="Paps J."/>
            <person name="Zhu Y."/>
            <person name="Wu F."/>
            <person name="Chen Y."/>
            <person name="Wang J."/>
            <person name="Peng C."/>
            <person name="Meng J."/>
            <person name="Yang L."/>
            <person name="Liu J."/>
            <person name="Wen B."/>
            <person name="Zhang N."/>
            <person name="Huang Z."/>
            <person name="Zhu Q."/>
            <person name="Feng Y."/>
            <person name="Mount A."/>
            <person name="Hedgecock D."/>
            <person name="Xu Z."/>
            <person name="Liu Y."/>
            <person name="Domazet-Loso T."/>
            <person name="Du Y."/>
            <person name="Sun X."/>
            <person name="Zhang S."/>
            <person name="Liu B."/>
            <person name="Cheng P."/>
            <person name="Jiang X."/>
            <person name="Li J."/>
            <person name="Fan D."/>
            <person name="Wang W."/>
            <person name="Fu W."/>
            <person name="Wang T."/>
            <person name="Wang B."/>
            <person name="Zhang J."/>
            <person name="Peng Z."/>
            <person name="Li Y."/>
            <person name="Li N."/>
            <person name="Wang J."/>
            <person name="Chen M."/>
            <person name="He Y."/>
            <person name="Tan F."/>
            <person name="Song X."/>
            <person name="Zheng Q."/>
            <person name="Huang R."/>
            <person name="Yang H."/>
            <person name="Du X."/>
            <person name="Chen L."/>
            <person name="Yang M."/>
            <person name="Gaffney P.M."/>
            <person name="Wang S."/>
            <person name="Luo L."/>
            <person name="She Z."/>
            <person name="Ming Y."/>
            <person name="Huang W."/>
            <person name="Zhang S."/>
            <person name="Huang B."/>
            <person name="Zhang Y."/>
            <person name="Qu T."/>
            <person name="Ni P."/>
            <person name="Miao G."/>
            <person name="Wang J."/>
            <person name="Wang Q."/>
            <person name="Steinberg C.E."/>
            <person name="Wang H."/>
            <person name="Li N."/>
            <person name="Qian L."/>
            <person name="Zhang G."/>
            <person name="Li Y."/>
            <person name="Yang H."/>
            <person name="Liu X."/>
            <person name="Wang J."/>
            <person name="Yin Y."/>
            <person name="Wang J."/>
        </authorList>
    </citation>
    <scope>NUCLEOTIDE SEQUENCE [LARGE SCALE GENOMIC DNA]</scope>
    <source>
        <strain evidence="2">05x7-T-G4-1.051#20</strain>
    </source>
</reference>
<evidence type="ECO:0000259" key="1">
    <source>
        <dbReference type="Pfam" id="PF01091"/>
    </source>
</evidence>
<dbReference type="GO" id="GO:0048332">
    <property type="term" value="P:mesoderm morphogenesis"/>
    <property type="evidence" value="ECO:0007669"/>
    <property type="project" value="TreeGrafter"/>
</dbReference>
<dbReference type="InParanoid" id="K1QC73"/>
<dbReference type="InterPro" id="IPR020090">
    <property type="entry name" value="PTN/MK_C_dom"/>
</dbReference>
<proteinExistence type="predicted"/>
<dbReference type="EMBL" id="JH818089">
    <property type="protein sequence ID" value="EKC34472.1"/>
    <property type="molecule type" value="Genomic_DNA"/>
</dbReference>
<evidence type="ECO:0000313" key="2">
    <source>
        <dbReference type="EMBL" id="EKC34472.1"/>
    </source>
</evidence>
<accession>K1QC73</accession>
<dbReference type="GO" id="GO:0008201">
    <property type="term" value="F:heparin binding"/>
    <property type="evidence" value="ECO:0007669"/>
    <property type="project" value="TreeGrafter"/>
</dbReference>
<dbReference type="HOGENOM" id="CLU_1435729_0_0_1"/>
<protein>
    <recommendedName>
        <fullName evidence="1">Pleiotrophin/Midkine C-terminal domain-containing protein</fullName>
    </recommendedName>
</protein>
<organism evidence="2">
    <name type="scientific">Magallana gigas</name>
    <name type="common">Pacific oyster</name>
    <name type="synonym">Crassostrea gigas</name>
    <dbReference type="NCBI Taxonomy" id="29159"/>
    <lineage>
        <taxon>Eukaryota</taxon>
        <taxon>Metazoa</taxon>
        <taxon>Spiralia</taxon>
        <taxon>Lophotrochozoa</taxon>
        <taxon>Mollusca</taxon>
        <taxon>Bivalvia</taxon>
        <taxon>Autobranchia</taxon>
        <taxon>Pteriomorphia</taxon>
        <taxon>Ostreida</taxon>
        <taxon>Ostreoidea</taxon>
        <taxon>Ostreidae</taxon>
        <taxon>Magallana</taxon>
    </lineage>
</organism>
<feature type="domain" description="Pleiotrophin/Midkine C-terminal" evidence="1">
    <location>
        <begin position="51"/>
        <end position="96"/>
    </location>
</feature>
<sequence length="189" mass="21615">MKSAGWYNFTEYPSPNISMVCPVVLAQFDTLKQPLVNNCRSPISSLLAGKLKCKYKPGPWEPCDETTDTMSKILTLTSGDRRNCQPTKVMRRSCRKWNSCKYKVGEWGPCVPTTQSRTKVMTLVRGNAIRCKPTKEIRRKCVRLDGTDRCFFGQWKDWEGCLNGVQKKHREVLQGGQECQKRAVRTRGC</sequence>
<dbReference type="AlphaFoldDB" id="K1QC73"/>
<dbReference type="PANTHER" id="PTHR21050">
    <property type="entry name" value="MIDKINE AND PLEIOTROPHIN 1, ISOFORM A-RELATED"/>
    <property type="match status" value="1"/>
</dbReference>
<gene>
    <name evidence="2" type="ORF">CGI_10015395</name>
</gene>
<dbReference type="InterPro" id="IPR038130">
    <property type="entry name" value="PTN/MK_C_dom_sf"/>
</dbReference>
<name>K1QC73_MAGGI</name>
<dbReference type="PANTHER" id="PTHR21050:SF1">
    <property type="entry name" value="MIDKINE AND PLEIOTROPHIN 1, ISOFORM A-RELATED"/>
    <property type="match status" value="1"/>
</dbReference>
<dbReference type="Pfam" id="PF01091">
    <property type="entry name" value="PTN_MK_C"/>
    <property type="match status" value="2"/>
</dbReference>
<dbReference type="GO" id="GO:0008083">
    <property type="term" value="F:growth factor activity"/>
    <property type="evidence" value="ECO:0007669"/>
    <property type="project" value="InterPro"/>
</dbReference>